<name>A0A2R6NPH1_9APHY</name>
<organism evidence="2 3">
    <name type="scientific">Hermanssonia centrifuga</name>
    <dbReference type="NCBI Taxonomy" id="98765"/>
    <lineage>
        <taxon>Eukaryota</taxon>
        <taxon>Fungi</taxon>
        <taxon>Dikarya</taxon>
        <taxon>Basidiomycota</taxon>
        <taxon>Agaricomycotina</taxon>
        <taxon>Agaricomycetes</taxon>
        <taxon>Polyporales</taxon>
        <taxon>Meruliaceae</taxon>
        <taxon>Hermanssonia</taxon>
    </lineage>
</organism>
<dbReference type="Proteomes" id="UP000186601">
    <property type="component" value="Unassembled WGS sequence"/>
</dbReference>
<dbReference type="STRING" id="98765.A0A2R6NPH1"/>
<proteinExistence type="predicted"/>
<feature type="compositionally biased region" description="Acidic residues" evidence="1">
    <location>
        <begin position="247"/>
        <end position="260"/>
    </location>
</feature>
<evidence type="ECO:0000313" key="2">
    <source>
        <dbReference type="EMBL" id="PSR74387.1"/>
    </source>
</evidence>
<dbReference type="AlphaFoldDB" id="A0A2R6NPH1"/>
<keyword evidence="3" id="KW-1185">Reference proteome</keyword>
<feature type="region of interest" description="Disordered" evidence="1">
    <location>
        <begin position="92"/>
        <end position="111"/>
    </location>
</feature>
<dbReference type="EMBL" id="MLYV02000990">
    <property type="protein sequence ID" value="PSR74387.1"/>
    <property type="molecule type" value="Genomic_DNA"/>
</dbReference>
<gene>
    <name evidence="2" type="ORF">PHLCEN_2v9895</name>
</gene>
<sequence>MAVPRRGLSLDGRYYLDGDVLKPIQSYEELEEDEDVEDDEPFIQDEVYPLRFRKAARKVDLPVKTAGKAARKLEQTAAKSVIKRMKPTVIYISSDSEDSDPEEPPESEDDDVSELLDAFEPLSISARLRSHRSLPFLVRNLRKSFLSHCQAKGIPTGPKTVPTRRLRMIYKYFVGDDEVNATEEDWAEHSGSSTEWICAFCDLHGAFNTRELLEYHLSNDHKEVETTWENKDGQWQVCVKLKADSNGSEDGDEDSEDDRDEVIAPGPTSEVSTPIQYSPHPSPSATVVPSTPPMAVSAPPPQFPVSPQIKHKKEREEEERLFPLLPSHVDDLQPCTGITDEGILIPPPKEERGGPAAQYPYLKAGWRSCRIDGPRLYDLLNELPLEPFGVLAWSIVDTEEELFELEDMRDEDKVIFALWNRWIMLNRVQFVFGEGYLPGVKKFMDEYYQMIHRAAGYTALKVFLLSFKTNRFLTLVQVAEALRYYEEKVDMKNWYDDCQTP</sequence>
<feature type="compositionally biased region" description="Acidic residues" evidence="1">
    <location>
        <begin position="95"/>
        <end position="111"/>
    </location>
</feature>
<accession>A0A2R6NPH1</accession>
<evidence type="ECO:0000256" key="1">
    <source>
        <dbReference type="SAM" id="MobiDB-lite"/>
    </source>
</evidence>
<reference evidence="2 3" key="1">
    <citation type="submission" date="2018-02" db="EMBL/GenBank/DDBJ databases">
        <title>Genome sequence of the basidiomycete white-rot fungus Phlebia centrifuga.</title>
        <authorList>
            <person name="Granchi Z."/>
            <person name="Peng M."/>
            <person name="de Vries R.P."/>
            <person name="Hilden K."/>
            <person name="Makela M.R."/>
            <person name="Grigoriev I."/>
            <person name="Riley R."/>
        </authorList>
    </citation>
    <scope>NUCLEOTIDE SEQUENCE [LARGE SCALE GENOMIC DNA]</scope>
    <source>
        <strain evidence="2 3">FBCC195</strain>
    </source>
</reference>
<evidence type="ECO:0000313" key="3">
    <source>
        <dbReference type="Proteomes" id="UP000186601"/>
    </source>
</evidence>
<protein>
    <submittedName>
        <fullName evidence="2">Uncharacterized protein</fullName>
    </submittedName>
</protein>
<comment type="caution">
    <text evidence="2">The sequence shown here is derived from an EMBL/GenBank/DDBJ whole genome shotgun (WGS) entry which is preliminary data.</text>
</comment>
<dbReference type="OrthoDB" id="3249923at2759"/>
<feature type="region of interest" description="Disordered" evidence="1">
    <location>
        <begin position="244"/>
        <end position="315"/>
    </location>
</feature>